<dbReference type="GO" id="GO:0005829">
    <property type="term" value="C:cytosol"/>
    <property type="evidence" value="ECO:0007669"/>
    <property type="project" value="TreeGrafter"/>
</dbReference>
<gene>
    <name evidence="15" type="ORF">BA171_03705</name>
</gene>
<dbReference type="PROSITE" id="PS00491">
    <property type="entry name" value="PROLINE_PEPTIDASE"/>
    <property type="match status" value="1"/>
</dbReference>
<evidence type="ECO:0000256" key="5">
    <source>
        <dbReference type="ARBA" id="ARBA00022670"/>
    </source>
</evidence>
<keyword evidence="9" id="KW-0464">Manganese</keyword>
<dbReference type="Gene3D" id="3.40.350.10">
    <property type="entry name" value="Creatinase/prolidase N-terminal domain"/>
    <property type="match status" value="1"/>
</dbReference>
<accession>A0A249DZP6</accession>
<reference evidence="16" key="1">
    <citation type="submission" date="2016-06" db="EMBL/GenBank/DDBJ databases">
        <authorList>
            <person name="Chen W."/>
            <person name="Hasegawa D.K."/>
        </authorList>
    </citation>
    <scope>NUCLEOTIDE SEQUENCE [LARGE SCALE GENOMIC DNA]</scope>
    <source>
        <strain evidence="16">MEAM1</strain>
    </source>
</reference>
<dbReference type="AlphaFoldDB" id="A0A249DZP6"/>
<dbReference type="GO" id="GO:0070006">
    <property type="term" value="F:metalloaminopeptidase activity"/>
    <property type="evidence" value="ECO:0007669"/>
    <property type="project" value="InterPro"/>
</dbReference>
<dbReference type="GO" id="GO:0006508">
    <property type="term" value="P:proteolysis"/>
    <property type="evidence" value="ECO:0007669"/>
    <property type="project" value="UniProtKB-KW"/>
</dbReference>
<sequence>MTLKEYQKRRQKLLAKMLPNSVALIFSAPQVFRSTDSEYLYRQNSYFNYLSGFHEPESLLVLVKNSQKETKSILFNRARDPLAETWSGARLGQESAPKKLGIDHALPFDEIEEHLYLFLKNQEVVYHAQDQYAYADEIFFSACKKLRLKSRQNSSVPHVLIDWRPCLDEMRLLKSKEEINVLRKACEISAQAHIRAMKKCRPGLYEYHLESEIQYELSQRGARSPAYNSIVAAGENACILHYTENESKLNAGNLVLIDAGCEYQGYAGDITRTFPVSGQFTAPQRALYDIVLAAQNKALELYKPGISIHEVTQEVTRIITAGLINLGILKGSLKKLHSQKAYKPFFMHGLSHWLGMDVHDVGDYGSNEKNRPLKEGMVLTVEPGLYIFSDAKVPEQYRGIGIRIEDDILITKTGNENLTATVPKDPELIESLMSSQKA</sequence>
<dbReference type="Pfam" id="PF05195">
    <property type="entry name" value="AMP_N"/>
    <property type="match status" value="1"/>
</dbReference>
<dbReference type="GO" id="GO:0030145">
    <property type="term" value="F:manganese ion binding"/>
    <property type="evidence" value="ECO:0007669"/>
    <property type="project" value="InterPro"/>
</dbReference>
<dbReference type="InterPro" id="IPR001131">
    <property type="entry name" value="Peptidase_M24B_aminopep-P_CS"/>
</dbReference>
<dbReference type="InterPro" id="IPR007865">
    <property type="entry name" value="Aminopep_P_N"/>
</dbReference>
<comment type="similarity">
    <text evidence="3 13">Belongs to the peptidase M24B family.</text>
</comment>
<dbReference type="SMART" id="SM01011">
    <property type="entry name" value="AMP_N"/>
    <property type="match status" value="1"/>
</dbReference>
<feature type="domain" description="Aminopeptidase P N-terminal" evidence="14">
    <location>
        <begin position="1"/>
        <end position="136"/>
    </location>
</feature>
<evidence type="ECO:0000256" key="9">
    <source>
        <dbReference type="ARBA" id="ARBA00023211"/>
    </source>
</evidence>
<name>A0A249DZP6_9ENTR</name>
<comment type="catalytic activity">
    <reaction evidence="1">
        <text>Release of any N-terminal amino acid, including proline, that is linked to proline, even from a dipeptide or tripeptide.</text>
        <dbReference type="EC" id="3.4.11.9"/>
    </reaction>
</comment>
<keyword evidence="15" id="KW-0031">Aminopeptidase</keyword>
<proteinExistence type="inferred from homology"/>
<comment type="cofactor">
    <cofactor evidence="2">
        <name>Mn(2+)</name>
        <dbReference type="ChEBI" id="CHEBI:29035"/>
    </cofactor>
</comment>
<keyword evidence="6 13" id="KW-0479">Metal-binding</keyword>
<evidence type="ECO:0000313" key="15">
    <source>
        <dbReference type="EMBL" id="ASX27023.1"/>
    </source>
</evidence>
<organism evidence="15 16">
    <name type="scientific">Candidatus Hamiltonella defensa</name>
    <name type="common">Bemisia tabaci</name>
    <dbReference type="NCBI Taxonomy" id="672795"/>
    <lineage>
        <taxon>Bacteria</taxon>
        <taxon>Pseudomonadati</taxon>
        <taxon>Pseudomonadota</taxon>
        <taxon>Gammaproteobacteria</taxon>
        <taxon>Enterobacterales</taxon>
        <taxon>Enterobacteriaceae</taxon>
        <taxon>aphid secondary symbionts</taxon>
        <taxon>Candidatus Williamhamiltonella</taxon>
    </lineage>
</organism>
<dbReference type="Gene3D" id="3.90.230.10">
    <property type="entry name" value="Creatinase/methionine aminopeptidase superfamily"/>
    <property type="match status" value="1"/>
</dbReference>
<dbReference type="InterPro" id="IPR000994">
    <property type="entry name" value="Pept_M24"/>
</dbReference>
<dbReference type="PANTHER" id="PTHR43226">
    <property type="entry name" value="XAA-PRO AMINOPEPTIDASE 3"/>
    <property type="match status" value="1"/>
</dbReference>
<dbReference type="InterPro" id="IPR029149">
    <property type="entry name" value="Creatin/AminoP/Spt16_N"/>
</dbReference>
<keyword evidence="7" id="KW-0378">Hydrolase</keyword>
<dbReference type="OrthoDB" id="9806388at2"/>
<dbReference type="InterPro" id="IPR052433">
    <property type="entry name" value="X-Pro_dipept-like"/>
</dbReference>
<evidence type="ECO:0000256" key="10">
    <source>
        <dbReference type="ARBA" id="ARBA00069363"/>
    </source>
</evidence>
<dbReference type="FunFam" id="3.90.230.10:FF:000002">
    <property type="entry name" value="Xaa-Pro aminopeptidase 3"/>
    <property type="match status" value="1"/>
</dbReference>
<evidence type="ECO:0000256" key="12">
    <source>
        <dbReference type="ARBA" id="ARBA00081411"/>
    </source>
</evidence>
<evidence type="ECO:0000256" key="2">
    <source>
        <dbReference type="ARBA" id="ARBA00001936"/>
    </source>
</evidence>
<evidence type="ECO:0000313" key="16">
    <source>
        <dbReference type="Proteomes" id="UP000216438"/>
    </source>
</evidence>
<evidence type="ECO:0000259" key="14">
    <source>
        <dbReference type="SMART" id="SM01011"/>
    </source>
</evidence>
<evidence type="ECO:0000256" key="6">
    <source>
        <dbReference type="ARBA" id="ARBA00022723"/>
    </source>
</evidence>
<keyword evidence="5" id="KW-0645">Protease</keyword>
<protein>
    <recommendedName>
        <fullName evidence="10">Xaa-Pro aminopeptidase</fullName>
        <ecNumber evidence="4">3.4.11.9</ecNumber>
    </recommendedName>
    <alternativeName>
        <fullName evidence="11">Aminopeptidase P II</fullName>
    </alternativeName>
    <alternativeName>
        <fullName evidence="12">X-Pro aminopeptidase</fullName>
    </alternativeName>
</protein>
<evidence type="ECO:0000256" key="7">
    <source>
        <dbReference type="ARBA" id="ARBA00022801"/>
    </source>
</evidence>
<dbReference type="CDD" id="cd01087">
    <property type="entry name" value="Prolidase"/>
    <property type="match status" value="1"/>
</dbReference>
<dbReference type="EC" id="3.4.11.9" evidence="4"/>
<dbReference type="Pfam" id="PF00557">
    <property type="entry name" value="Peptidase_M24"/>
    <property type="match status" value="1"/>
</dbReference>
<dbReference type="PANTHER" id="PTHR43226:SF4">
    <property type="entry name" value="XAA-PRO AMINOPEPTIDASE 3"/>
    <property type="match status" value="1"/>
</dbReference>
<dbReference type="InterPro" id="IPR036005">
    <property type="entry name" value="Creatinase/aminopeptidase-like"/>
</dbReference>
<evidence type="ECO:0000256" key="4">
    <source>
        <dbReference type="ARBA" id="ARBA00012574"/>
    </source>
</evidence>
<evidence type="ECO:0000256" key="11">
    <source>
        <dbReference type="ARBA" id="ARBA00075356"/>
    </source>
</evidence>
<dbReference type="SUPFAM" id="SSF55920">
    <property type="entry name" value="Creatinase/aminopeptidase"/>
    <property type="match status" value="1"/>
</dbReference>
<evidence type="ECO:0000256" key="13">
    <source>
        <dbReference type="RuleBase" id="RU000590"/>
    </source>
</evidence>
<dbReference type="EMBL" id="CP016303">
    <property type="protein sequence ID" value="ASX27023.1"/>
    <property type="molecule type" value="Genomic_DNA"/>
</dbReference>
<dbReference type="NCBIfam" id="NF008131">
    <property type="entry name" value="PRK10879.1"/>
    <property type="match status" value="1"/>
</dbReference>
<reference evidence="15 16" key="2">
    <citation type="submission" date="2017-09" db="EMBL/GenBank/DDBJ databases">
        <title>The genome of whitefly Bemisia tabaci, a global crop pest, provides novel insights into virus transmission, host adaptation and insecticide resistance.</title>
        <authorList>
            <person name="Kaur N."/>
            <person name="Kliot A."/>
            <person name="Pinheiro P.V."/>
            <person name="Luan J."/>
            <person name="Zheng Y."/>
            <person name="Liu W."/>
            <person name="Sun H."/>
            <person name="Yang X."/>
            <person name="Xu Y."/>
            <person name="Luo Y."/>
            <person name="Kruse A."/>
            <person name="Fisher T.W."/>
            <person name="Nelson D.R."/>
            <person name="Elimelech M."/>
            <person name="MacCoss M."/>
            <person name="Johnson R."/>
            <person name="Cohen E."/>
            <person name="Hunter W.B."/>
            <person name="Brown J.K."/>
            <person name="Jander G."/>
            <person name="Cilia M."/>
            <person name="Douglas A.E."/>
            <person name="Ghanim M."/>
            <person name="Simmons A.M."/>
            <person name="Wintermantel W.M."/>
            <person name="Ling K.-S."/>
            <person name="Fei Z."/>
        </authorList>
    </citation>
    <scope>NUCLEOTIDE SEQUENCE [LARGE SCALE GENOMIC DNA]</scope>
    <source>
        <strain evidence="15 16">MEAM1</strain>
    </source>
</reference>
<evidence type="ECO:0000256" key="1">
    <source>
        <dbReference type="ARBA" id="ARBA00001424"/>
    </source>
</evidence>
<evidence type="ECO:0000256" key="8">
    <source>
        <dbReference type="ARBA" id="ARBA00023049"/>
    </source>
</evidence>
<evidence type="ECO:0000256" key="3">
    <source>
        <dbReference type="ARBA" id="ARBA00008766"/>
    </source>
</evidence>
<dbReference type="Proteomes" id="UP000216438">
    <property type="component" value="Chromosome"/>
</dbReference>
<keyword evidence="8" id="KW-0482">Metalloprotease</keyword>
<dbReference type="SUPFAM" id="SSF53092">
    <property type="entry name" value="Creatinase/prolidase N-terminal domain"/>
    <property type="match status" value="1"/>
</dbReference>